<evidence type="ECO:0000313" key="4">
    <source>
        <dbReference type="Proteomes" id="UP000639338"/>
    </source>
</evidence>
<feature type="compositionally biased region" description="Low complexity" evidence="1">
    <location>
        <begin position="359"/>
        <end position="380"/>
    </location>
</feature>
<dbReference type="AlphaFoldDB" id="A0A834XNA0"/>
<evidence type="ECO:0000256" key="1">
    <source>
        <dbReference type="SAM" id="MobiDB-lite"/>
    </source>
</evidence>
<dbReference type="PROSITE" id="PS50106">
    <property type="entry name" value="PDZ"/>
    <property type="match status" value="2"/>
</dbReference>
<dbReference type="Pfam" id="PF00595">
    <property type="entry name" value="PDZ"/>
    <property type="match status" value="2"/>
</dbReference>
<protein>
    <recommendedName>
        <fullName evidence="2">PDZ domain-containing protein</fullName>
    </recommendedName>
</protein>
<dbReference type="SMART" id="SM00228">
    <property type="entry name" value="PDZ"/>
    <property type="match status" value="2"/>
</dbReference>
<feature type="compositionally biased region" description="Polar residues" evidence="1">
    <location>
        <begin position="381"/>
        <end position="397"/>
    </location>
</feature>
<gene>
    <name evidence="3" type="ORF">HCN44_008505</name>
</gene>
<dbReference type="Gene3D" id="2.30.42.10">
    <property type="match status" value="2"/>
</dbReference>
<reference evidence="3 4" key="1">
    <citation type="submission" date="2020-08" db="EMBL/GenBank/DDBJ databases">
        <title>Aphidius gifuensis genome sequencing and assembly.</title>
        <authorList>
            <person name="Du Z."/>
        </authorList>
    </citation>
    <scope>NUCLEOTIDE SEQUENCE [LARGE SCALE GENOMIC DNA]</scope>
    <source>
        <strain evidence="3">YNYX2018</strain>
        <tissue evidence="3">Adults</tissue>
    </source>
</reference>
<keyword evidence="4" id="KW-1185">Reference proteome</keyword>
<name>A0A834XNA0_APHGI</name>
<dbReference type="OrthoDB" id="6022711at2759"/>
<feature type="region of interest" description="Disordered" evidence="1">
    <location>
        <begin position="33"/>
        <end position="53"/>
    </location>
</feature>
<evidence type="ECO:0000313" key="3">
    <source>
        <dbReference type="EMBL" id="KAF7989831.1"/>
    </source>
</evidence>
<feature type="domain" description="PDZ" evidence="2">
    <location>
        <begin position="472"/>
        <end position="541"/>
    </location>
</feature>
<dbReference type="InterPro" id="IPR001478">
    <property type="entry name" value="PDZ"/>
</dbReference>
<dbReference type="PANTHER" id="PTHR11324:SF16">
    <property type="entry name" value="PDZ DOMAIN-CONTAINING PROTEIN 2"/>
    <property type="match status" value="1"/>
</dbReference>
<organism evidence="3 4">
    <name type="scientific">Aphidius gifuensis</name>
    <name type="common">Parasitoid wasp</name>
    <dbReference type="NCBI Taxonomy" id="684658"/>
    <lineage>
        <taxon>Eukaryota</taxon>
        <taxon>Metazoa</taxon>
        <taxon>Ecdysozoa</taxon>
        <taxon>Arthropoda</taxon>
        <taxon>Hexapoda</taxon>
        <taxon>Insecta</taxon>
        <taxon>Pterygota</taxon>
        <taxon>Neoptera</taxon>
        <taxon>Endopterygota</taxon>
        <taxon>Hymenoptera</taxon>
        <taxon>Apocrita</taxon>
        <taxon>Ichneumonoidea</taxon>
        <taxon>Braconidae</taxon>
        <taxon>Aphidiinae</taxon>
        <taxon>Aphidius</taxon>
    </lineage>
</organism>
<evidence type="ECO:0000259" key="2">
    <source>
        <dbReference type="PROSITE" id="PS50106"/>
    </source>
</evidence>
<accession>A0A834XNA0</accession>
<dbReference type="SUPFAM" id="SSF50156">
    <property type="entry name" value="PDZ domain-like"/>
    <property type="match status" value="2"/>
</dbReference>
<dbReference type="EMBL" id="JACMRX010000005">
    <property type="protein sequence ID" value="KAF7989831.1"/>
    <property type="molecule type" value="Genomic_DNA"/>
</dbReference>
<comment type="caution">
    <text evidence="3">The sequence shown here is derived from an EMBL/GenBank/DDBJ whole genome shotgun (WGS) entry which is preliminary data.</text>
</comment>
<sequence length="758" mass="85234">MRWFRGNVEAPKLLSLSPLRGDDTDADTIHFRSRSRDKSPVRWPRRKSSSPEKNCYNVQTSKITTEKCSSSKKDKKKIHEERKKFCEKKNPLLDRVKNTRLSFFKDKINDDYNDDSLQCNSMCDIENLELKRTDNRRSICEIDFKKINDKEKLQIKKKTRSKSHTRISLKKNIDDKFNYLGFNTSTSSNKSCWSKDDNVSSISPPKTRKSFHGHKNFLKDYTGSKKTIDIDNIDDDKDLSFNNSTLVDSHQSPSSCLASKFRAMQDRYVKSSTNRLIAKIYRKDVKDNDKRRLRSFSYGALPGLEELRTNPLFEDHEQDDNDSGILDSGSATSSLFDDRCGSGASGLITNDSSPSQILPKTKTTTSSTSSASPTSSSSSSFDLEQNQSSKTDSNNSEYLGKKNNKKDLHKIYTKMSVHNLSLGIEKNPLNTIYNIKKNEIKNDKINLFNNENDKSKQLKVVRSSSCTTETIVLKLKREFSDQSLGIFIAKNKNLSNGYLVAHVVPNGLADKEGTLKIGDEILIVNGKRLKGLDMSEARCVLGSGNTPGDVDIVISRYINIEQPKKLKESSVDYENITIDNNKIINDSIDSPKLHFKKNHPRHYRDKKNESARSINSDKCRLVNSGTSQISTNFCTLPRRPKTSVTTFHTVVFEKGHGKKSLGFTIVGGRDSPKGSIGIFIKSVLPGGQAAEDGRLRAGDEILAVNGQVSHDLTHRQAVQLFRNIKSGSLALHLCRRVKQRDAQSIKAKSCADLLTVDA</sequence>
<dbReference type="Proteomes" id="UP000639338">
    <property type="component" value="Unassembled WGS sequence"/>
</dbReference>
<feature type="region of interest" description="Disordered" evidence="1">
    <location>
        <begin position="346"/>
        <end position="402"/>
    </location>
</feature>
<feature type="domain" description="PDZ" evidence="2">
    <location>
        <begin position="649"/>
        <end position="723"/>
    </location>
</feature>
<dbReference type="PANTHER" id="PTHR11324">
    <property type="entry name" value="IL16-RELATED"/>
    <property type="match status" value="1"/>
</dbReference>
<dbReference type="InterPro" id="IPR036034">
    <property type="entry name" value="PDZ_sf"/>
</dbReference>
<proteinExistence type="predicted"/>
<dbReference type="CDD" id="cd06759">
    <property type="entry name" value="PDZ3_PDZD2-PDZ1_hPro-IL-16-like"/>
    <property type="match status" value="1"/>
</dbReference>
<feature type="compositionally biased region" description="Polar residues" evidence="1">
    <location>
        <begin position="347"/>
        <end position="358"/>
    </location>
</feature>